<accession>V5DNA1</accession>
<protein>
    <submittedName>
        <fullName evidence="1">Uncharacterized protein</fullName>
    </submittedName>
</protein>
<sequence length="78" mass="9128">MKNAFKIPVKKPLIYTFFKNAPQNMGDIGDEVISLLNFKKKLSTLGHFYTTYDHIEHLKRQFNDQLGKLRDVGFDVRP</sequence>
<gene>
    <name evidence="1" type="ORF">MGMO_141c00040</name>
</gene>
<evidence type="ECO:0000313" key="1">
    <source>
        <dbReference type="EMBL" id="ESS68921.1"/>
    </source>
</evidence>
<dbReference type="STRING" id="1116472.MGMO_141c00040"/>
<dbReference type="EMBL" id="AYLO01000130">
    <property type="protein sequence ID" value="ESS68921.1"/>
    <property type="molecule type" value="Genomic_DNA"/>
</dbReference>
<dbReference type="Proteomes" id="UP000017842">
    <property type="component" value="Unassembled WGS sequence"/>
</dbReference>
<keyword evidence="2" id="KW-1185">Reference proteome</keyword>
<organism evidence="1 2">
    <name type="scientific">Methyloglobulus morosus KoM1</name>
    <dbReference type="NCBI Taxonomy" id="1116472"/>
    <lineage>
        <taxon>Bacteria</taxon>
        <taxon>Pseudomonadati</taxon>
        <taxon>Pseudomonadota</taxon>
        <taxon>Gammaproteobacteria</taxon>
        <taxon>Methylococcales</taxon>
        <taxon>Methylococcaceae</taxon>
        <taxon>Methyloglobulus</taxon>
    </lineage>
</organism>
<dbReference type="RefSeq" id="WP_023496118.1">
    <property type="nucleotide sequence ID" value="NZ_AYLO01000130.1"/>
</dbReference>
<comment type="caution">
    <text evidence="1">The sequence shown here is derived from an EMBL/GenBank/DDBJ whole genome shotgun (WGS) entry which is preliminary data.</text>
</comment>
<dbReference type="OrthoDB" id="6309115at2"/>
<reference evidence="1 2" key="1">
    <citation type="journal article" date="2013" name="Genome Announc.">
        <title>Draft Genome Sequence of the Methanotrophic Gammaproteobacterium Methyloglobulus morosus DSM 22980 Strain KoM1.</title>
        <authorList>
            <person name="Poehlein A."/>
            <person name="Deutzmann J.S."/>
            <person name="Daniel R."/>
            <person name="Simeonova D.D."/>
        </authorList>
    </citation>
    <scope>NUCLEOTIDE SEQUENCE [LARGE SCALE GENOMIC DNA]</scope>
    <source>
        <strain evidence="1 2">KoM1</strain>
    </source>
</reference>
<name>V5DNA1_9GAMM</name>
<dbReference type="AlphaFoldDB" id="V5DNA1"/>
<proteinExistence type="predicted"/>
<evidence type="ECO:0000313" key="2">
    <source>
        <dbReference type="Proteomes" id="UP000017842"/>
    </source>
</evidence>